<organism evidence="12 13">
    <name type="scientific">Tepiditoga spiralis</name>
    <dbReference type="NCBI Taxonomy" id="2108365"/>
    <lineage>
        <taxon>Bacteria</taxon>
        <taxon>Thermotogati</taxon>
        <taxon>Thermotogota</taxon>
        <taxon>Thermotogae</taxon>
        <taxon>Petrotogales</taxon>
        <taxon>Petrotogaceae</taxon>
        <taxon>Tepiditoga</taxon>
    </lineage>
</organism>
<dbReference type="InterPro" id="IPR006474">
    <property type="entry name" value="Helicase_Cas3_CRISPR-ass_core"/>
</dbReference>
<dbReference type="NCBIfam" id="TIGR01587">
    <property type="entry name" value="cas3_core"/>
    <property type="match status" value="1"/>
</dbReference>
<dbReference type="Proteomes" id="UP000516361">
    <property type="component" value="Chromosome"/>
</dbReference>
<dbReference type="SMART" id="SM00487">
    <property type="entry name" value="DEXDc"/>
    <property type="match status" value="1"/>
</dbReference>
<dbReference type="NCBIfam" id="TIGR01596">
    <property type="entry name" value="cas3_HD"/>
    <property type="match status" value="1"/>
</dbReference>
<gene>
    <name evidence="12" type="ORF">OSSY52_05430</name>
</gene>
<dbReference type="SUPFAM" id="SSF52540">
    <property type="entry name" value="P-loop containing nucleoside triphosphate hydrolases"/>
    <property type="match status" value="1"/>
</dbReference>
<keyword evidence="7" id="KW-0347">Helicase</keyword>
<keyword evidence="9" id="KW-0051">Antiviral defense</keyword>
<dbReference type="AlphaFoldDB" id="A0A7G1G8N3"/>
<dbReference type="Pfam" id="PF22590">
    <property type="entry name" value="Cas3-like_C_2"/>
    <property type="match status" value="1"/>
</dbReference>
<comment type="similarity">
    <text evidence="2">In the central section; belongs to the CRISPR-associated helicase Cas3 family.</text>
</comment>
<keyword evidence="6" id="KW-0378">Hydrolase</keyword>
<dbReference type="InterPro" id="IPR001650">
    <property type="entry name" value="Helicase_C-like"/>
</dbReference>
<dbReference type="GO" id="GO:0004386">
    <property type="term" value="F:helicase activity"/>
    <property type="evidence" value="ECO:0007669"/>
    <property type="project" value="UniProtKB-KW"/>
</dbReference>
<keyword evidence="5" id="KW-0547">Nucleotide-binding</keyword>
<dbReference type="GO" id="GO:0005524">
    <property type="term" value="F:ATP binding"/>
    <property type="evidence" value="ECO:0007669"/>
    <property type="project" value="UniProtKB-KW"/>
</dbReference>
<dbReference type="GO" id="GO:0046872">
    <property type="term" value="F:metal ion binding"/>
    <property type="evidence" value="ECO:0007669"/>
    <property type="project" value="UniProtKB-KW"/>
</dbReference>
<proteinExistence type="inferred from homology"/>
<keyword evidence="4" id="KW-0479">Metal-binding</keyword>
<dbReference type="CDD" id="cd09641">
    <property type="entry name" value="Cas3''_I"/>
    <property type="match status" value="1"/>
</dbReference>
<dbReference type="InParanoid" id="A0A7G1G8N3"/>
<dbReference type="GO" id="GO:0004519">
    <property type="term" value="F:endonuclease activity"/>
    <property type="evidence" value="ECO:0007669"/>
    <property type="project" value="UniProtKB-KW"/>
</dbReference>
<evidence type="ECO:0000256" key="4">
    <source>
        <dbReference type="ARBA" id="ARBA00022723"/>
    </source>
</evidence>
<dbReference type="GO" id="GO:0003676">
    <property type="term" value="F:nucleic acid binding"/>
    <property type="evidence" value="ECO:0007669"/>
    <property type="project" value="InterPro"/>
</dbReference>
<dbReference type="PROSITE" id="PS51192">
    <property type="entry name" value="HELICASE_ATP_BIND_1"/>
    <property type="match status" value="1"/>
</dbReference>
<evidence type="ECO:0000256" key="5">
    <source>
        <dbReference type="ARBA" id="ARBA00022741"/>
    </source>
</evidence>
<evidence type="ECO:0000256" key="1">
    <source>
        <dbReference type="ARBA" id="ARBA00006847"/>
    </source>
</evidence>
<accession>A0A7G1G8N3</accession>
<dbReference type="CDD" id="cd17930">
    <property type="entry name" value="DEXHc_cas3"/>
    <property type="match status" value="1"/>
</dbReference>
<protein>
    <submittedName>
        <fullName evidence="12">CRISPR-associated helicase/endonuclease Cas3</fullName>
    </submittedName>
</protein>
<evidence type="ECO:0000256" key="8">
    <source>
        <dbReference type="ARBA" id="ARBA00022840"/>
    </source>
</evidence>
<keyword evidence="3" id="KW-0540">Nuclease</keyword>
<dbReference type="GO" id="GO:0016787">
    <property type="term" value="F:hydrolase activity"/>
    <property type="evidence" value="ECO:0007669"/>
    <property type="project" value="UniProtKB-KW"/>
</dbReference>
<evidence type="ECO:0000256" key="7">
    <source>
        <dbReference type="ARBA" id="ARBA00022806"/>
    </source>
</evidence>
<dbReference type="RefSeq" id="WP_232521347.1">
    <property type="nucleotide sequence ID" value="NZ_AP018712.1"/>
</dbReference>
<dbReference type="GO" id="GO:0051607">
    <property type="term" value="P:defense response to virus"/>
    <property type="evidence" value="ECO:0007669"/>
    <property type="project" value="UniProtKB-KW"/>
</dbReference>
<name>A0A7G1G8N3_9BACT</name>
<evidence type="ECO:0000259" key="10">
    <source>
        <dbReference type="PROSITE" id="PS51192"/>
    </source>
</evidence>
<dbReference type="InterPro" id="IPR014001">
    <property type="entry name" value="Helicase_ATP-bd"/>
</dbReference>
<dbReference type="EMBL" id="AP018712">
    <property type="protein sequence ID" value="BBE30402.1"/>
    <property type="molecule type" value="Genomic_DNA"/>
</dbReference>
<comment type="similarity">
    <text evidence="1">In the N-terminal section; belongs to the CRISPR-associated nuclease Cas3-HD family.</text>
</comment>
<dbReference type="InterPro" id="IPR011545">
    <property type="entry name" value="DEAD/DEAH_box_helicase_dom"/>
</dbReference>
<evidence type="ECO:0000259" key="11">
    <source>
        <dbReference type="PROSITE" id="PS51643"/>
    </source>
</evidence>
<dbReference type="PROSITE" id="PS51643">
    <property type="entry name" value="HD_CAS3"/>
    <property type="match status" value="1"/>
</dbReference>
<evidence type="ECO:0000256" key="9">
    <source>
        <dbReference type="ARBA" id="ARBA00023118"/>
    </source>
</evidence>
<feature type="domain" description="HD Cas3-type" evidence="11">
    <location>
        <begin position="3"/>
        <end position="191"/>
    </location>
</feature>
<dbReference type="KEGG" id="ocy:OSSY52_05430"/>
<sequence length="754" mass="89614">MLYSHENIKLIDHLKGVLNIGVDVYKNKKKLLFPFEKKHIEVALKNMLFFHDLGKSTAFFQQYLKESIENEEISVSKDLRKHSLISALYAGLKTYKDTNSKILSLIVFESIKKHHGNLEDFDSAIFIEDEHLKKIWDNLNFKDLNIKNEIKYFEIKDYIDFLYDLDEQSFKDEYYFILNFFFSILTYSDKTEVIFHKKIKNIYFSDVKNFVNKYKAIKFKNVVSNELNELRESAYLESFTNLNDAKIFSLNLPTGIGKTLNAFNLAFNSLNSQYNKIIYALPYTSIVDQTAKIAVEMLKINELVPENYLTVHHHLSEIEYKNNDDFYKGEKAQFLIENWDKPLIITTFWQLFNSIITNQNLTLRKFHNISNSIIILDEIQTLPYIYWNLIKDIFEKITKIFNIKIIIMTATMPFIFKEDKINIFPLINDKKKYFSKFSRYKISKINNLNTIYLEDISEIALKDLKENPQKDFLFVFNTIKSSTEFFKLLKENINEKITYLSTNITPIERLERINYIKTSKKRKIVVSTQLIEAGVDIDLDVIYRDLAPLDNIIQTAGRCNRNNKNQMGLLKLFSLKRNKSSKKEDFEYIYKKVVLIPTKEVLRDIEIIYEKDLLEYLEIYYKKIHNNMSTDMSKKILENIKKLNYDKIYKNFNLIENTLSVSIFIEKDEKASKILKVFKNILSINDFYKRKESFLKIKKEFYDYTISLIITKENFNSIKNFEEYGNIKILTKEMIDLYYDKNIGFINKSNEFII</sequence>
<evidence type="ECO:0000256" key="2">
    <source>
        <dbReference type="ARBA" id="ARBA00009046"/>
    </source>
</evidence>
<dbReference type="SMART" id="SM00490">
    <property type="entry name" value="HELICc"/>
    <property type="match status" value="1"/>
</dbReference>
<evidence type="ECO:0000313" key="13">
    <source>
        <dbReference type="Proteomes" id="UP000516361"/>
    </source>
</evidence>
<evidence type="ECO:0000256" key="6">
    <source>
        <dbReference type="ARBA" id="ARBA00022801"/>
    </source>
</evidence>
<dbReference type="Gene3D" id="3.40.50.300">
    <property type="entry name" value="P-loop containing nucleotide triphosphate hydrolases"/>
    <property type="match status" value="2"/>
</dbReference>
<dbReference type="InterPro" id="IPR054712">
    <property type="entry name" value="Cas3-like_dom"/>
</dbReference>
<dbReference type="Gene3D" id="1.10.3210.30">
    <property type="match status" value="1"/>
</dbReference>
<feature type="domain" description="Helicase ATP-binding" evidence="10">
    <location>
        <begin position="239"/>
        <end position="430"/>
    </location>
</feature>
<keyword evidence="12" id="KW-0255">Endonuclease</keyword>
<evidence type="ECO:0000256" key="3">
    <source>
        <dbReference type="ARBA" id="ARBA00022722"/>
    </source>
</evidence>
<dbReference type="InterPro" id="IPR006483">
    <property type="entry name" value="CRISPR-assoc_Cas3_HD"/>
</dbReference>
<keyword evidence="13" id="KW-1185">Reference proteome</keyword>
<keyword evidence="8" id="KW-0067">ATP-binding</keyword>
<reference evidence="12 13" key="1">
    <citation type="submission" date="2018-06" db="EMBL/GenBank/DDBJ databases">
        <title>Genome sequencing of Oceanotoga sp. sy52.</title>
        <authorList>
            <person name="Mori K."/>
        </authorList>
    </citation>
    <scope>NUCLEOTIDE SEQUENCE [LARGE SCALE GENOMIC DNA]</scope>
    <source>
        <strain evidence="13">sy52</strain>
    </source>
</reference>
<evidence type="ECO:0000313" key="12">
    <source>
        <dbReference type="EMBL" id="BBE30402.1"/>
    </source>
</evidence>
<dbReference type="InterPro" id="IPR027417">
    <property type="entry name" value="P-loop_NTPase"/>
</dbReference>
<dbReference type="InterPro" id="IPR038257">
    <property type="entry name" value="CRISPR-assoc_Cas3_HD_sf"/>
</dbReference>
<dbReference type="Pfam" id="PF00270">
    <property type="entry name" value="DEAD"/>
    <property type="match status" value="1"/>
</dbReference>